<keyword evidence="7 17" id="KW-1133">Transmembrane helix</keyword>
<evidence type="ECO:0000256" key="12">
    <source>
        <dbReference type="ARBA" id="ARBA00023286"/>
    </source>
</evidence>
<evidence type="ECO:0000256" key="5">
    <source>
        <dbReference type="ARBA" id="ARBA00022692"/>
    </source>
</evidence>
<dbReference type="Pfam" id="PF10613">
    <property type="entry name" value="Lig_chan-Glu_bd"/>
    <property type="match status" value="1"/>
</dbReference>
<comment type="function">
    <text evidence="14">Glutamate-gated receptor that probably acts as a non-selective cation channel. May be involved in light-signal transduction and calcium homeostasis via the regulation of calcium influx into cells.</text>
</comment>
<evidence type="ECO:0000256" key="9">
    <source>
        <dbReference type="ARBA" id="ARBA00023136"/>
    </source>
</evidence>
<dbReference type="InterPro" id="IPR001320">
    <property type="entry name" value="Iontro_rcpt_C"/>
</dbReference>
<dbReference type="Gene3D" id="3.40.190.10">
    <property type="entry name" value="Periplasmic binding protein-like II"/>
    <property type="match status" value="2"/>
</dbReference>
<evidence type="ECO:0000256" key="6">
    <source>
        <dbReference type="ARBA" id="ARBA00022729"/>
    </source>
</evidence>
<keyword evidence="11" id="KW-0325">Glycoprotein</keyword>
<dbReference type="InterPro" id="IPR001828">
    <property type="entry name" value="ANF_lig-bd_rcpt"/>
</dbReference>
<dbReference type="PIRSF" id="PIRSF037090">
    <property type="entry name" value="Iontro_Glu-like_rcpt_pln"/>
    <property type="match status" value="1"/>
</dbReference>
<accession>A0AAV3RV63</accession>
<dbReference type="SUPFAM" id="SSF81324">
    <property type="entry name" value="Voltage-gated potassium channels"/>
    <property type="match status" value="1"/>
</dbReference>
<keyword evidence="16" id="KW-1015">Disulfide bond</keyword>
<keyword evidence="10 15" id="KW-0675">Receptor</keyword>
<evidence type="ECO:0000256" key="7">
    <source>
        <dbReference type="ARBA" id="ARBA00022989"/>
    </source>
</evidence>
<dbReference type="InterPro" id="IPR015683">
    <property type="entry name" value="Ionotropic_Glu_rcpt"/>
</dbReference>
<dbReference type="FunFam" id="3.40.190.10:FF:000103">
    <property type="entry name" value="Glutamate receptor"/>
    <property type="match status" value="1"/>
</dbReference>
<feature type="transmembrane region" description="Helical" evidence="17">
    <location>
        <begin position="841"/>
        <end position="860"/>
    </location>
</feature>
<comment type="subcellular location">
    <subcellularLocation>
        <location evidence="1">Membrane</location>
        <topology evidence="1">Multi-pass membrane protein</topology>
    </subcellularLocation>
</comment>
<dbReference type="SMART" id="SM00079">
    <property type="entry name" value="PBPe"/>
    <property type="match status" value="1"/>
</dbReference>
<evidence type="ECO:0000313" key="20">
    <source>
        <dbReference type="Proteomes" id="UP001454036"/>
    </source>
</evidence>
<dbReference type="Gene3D" id="1.10.287.70">
    <property type="match status" value="1"/>
</dbReference>
<comment type="subunit">
    <text evidence="3">May form heteromers.</text>
</comment>
<organism evidence="19 20">
    <name type="scientific">Lithospermum erythrorhizon</name>
    <name type="common">Purple gromwell</name>
    <name type="synonym">Lithospermum officinale var. erythrorhizon</name>
    <dbReference type="NCBI Taxonomy" id="34254"/>
    <lineage>
        <taxon>Eukaryota</taxon>
        <taxon>Viridiplantae</taxon>
        <taxon>Streptophyta</taxon>
        <taxon>Embryophyta</taxon>
        <taxon>Tracheophyta</taxon>
        <taxon>Spermatophyta</taxon>
        <taxon>Magnoliopsida</taxon>
        <taxon>eudicotyledons</taxon>
        <taxon>Gunneridae</taxon>
        <taxon>Pentapetalae</taxon>
        <taxon>asterids</taxon>
        <taxon>lamiids</taxon>
        <taxon>Boraginales</taxon>
        <taxon>Boraginaceae</taxon>
        <taxon>Boraginoideae</taxon>
        <taxon>Lithospermeae</taxon>
        <taxon>Lithospermum</taxon>
    </lineage>
</organism>
<proteinExistence type="inferred from homology"/>
<evidence type="ECO:0000256" key="3">
    <source>
        <dbReference type="ARBA" id="ARBA00011095"/>
    </source>
</evidence>
<gene>
    <name evidence="19" type="ORF">LIER_32886</name>
</gene>
<dbReference type="PANTHER" id="PTHR34836">
    <property type="entry name" value="OS06G0188250 PROTEIN"/>
    <property type="match status" value="1"/>
</dbReference>
<dbReference type="Gene3D" id="3.40.50.2300">
    <property type="match status" value="3"/>
</dbReference>
<dbReference type="GO" id="GO:0015276">
    <property type="term" value="F:ligand-gated monoatomic ion channel activity"/>
    <property type="evidence" value="ECO:0007669"/>
    <property type="project" value="InterPro"/>
</dbReference>
<comment type="function">
    <text evidence="15">Glutamate-gated receptor that probably acts as non-selective cation channel.</text>
</comment>
<dbReference type="CDD" id="cd19990">
    <property type="entry name" value="PBP1_GABAb_receptor_plant"/>
    <property type="match status" value="1"/>
</dbReference>
<dbReference type="InterPro" id="IPR019594">
    <property type="entry name" value="Glu/Gly-bd"/>
</dbReference>
<dbReference type="InterPro" id="IPR028082">
    <property type="entry name" value="Peripla_BP_I"/>
</dbReference>
<keyword evidence="20" id="KW-1185">Reference proteome</keyword>
<dbReference type="AlphaFoldDB" id="A0AAV3RV63"/>
<keyword evidence="13 15" id="KW-0407">Ion channel</keyword>
<keyword evidence="8 15" id="KW-0406">Ion transport</keyword>
<evidence type="ECO:0000256" key="17">
    <source>
        <dbReference type="SAM" id="Phobius"/>
    </source>
</evidence>
<evidence type="ECO:0000256" key="11">
    <source>
        <dbReference type="ARBA" id="ARBA00023180"/>
    </source>
</evidence>
<evidence type="ECO:0000256" key="4">
    <source>
        <dbReference type="ARBA" id="ARBA00022448"/>
    </source>
</evidence>
<evidence type="ECO:0000256" key="13">
    <source>
        <dbReference type="ARBA" id="ARBA00023303"/>
    </source>
</evidence>
<feature type="transmembrane region" description="Helical" evidence="17">
    <location>
        <begin position="597"/>
        <end position="617"/>
    </location>
</feature>
<evidence type="ECO:0000313" key="19">
    <source>
        <dbReference type="EMBL" id="GAA0185598.1"/>
    </source>
</evidence>
<feature type="transmembrane region" description="Helical" evidence="17">
    <location>
        <begin position="656"/>
        <end position="676"/>
    </location>
</feature>
<keyword evidence="6" id="KW-0732">Signal</keyword>
<dbReference type="InterPro" id="IPR044440">
    <property type="entry name" value="GABAb_receptor_plant_PBP1"/>
</dbReference>
<keyword evidence="12 15" id="KW-1071">Ligand-gated ion channel</keyword>
<evidence type="ECO:0000256" key="14">
    <source>
        <dbReference type="ARBA" id="ARBA00049638"/>
    </source>
</evidence>
<sequence length="890" mass="99752">MMKNILMVTIFPIWELIFILHCSLTMKITFASNNITSDMIIPLNIGVIVDEDDKDFGTMSTSCITMALSDFYASHSNYKTRLKIKLINSNGSVVGAAAAAVDLVTNAKVHAIIGPRTSMQTNFLISIANFCQVPIISFSATSPSLSSIRSKYFFRATQSDSLQVKAISAIVNFFRWKSVVPIYVDNEFGDGMMPFLADALQENHINIPYRSIINPLPSSDLEILNELYKLKTMQTRVFILHVPFPLGYRLLEKANDIGMMSEGYVWILTTGITNGFSVLDSSVIESMHGVIGVKSYIPRTKWLKDFLDRWNMSSKHNVDLNVFGLWAYDAATALAIAIENMKSNLQEDNDDAFLMRNSSTSLNNLPVFSSGKDLQESLSNTRFDGLNGHFEFINGQLQLSTFEIINIVNYNASKVIGYWTGQNEIIKNLTSVRDGKYIKAGIDDLEVIWPGNSKIVPAGWVIPTHKGKKMRIGVPVKDESSKFVNFTRDPKTKSPMVTGFCIDMFKEVLAVLPYHVDYDFVPFENSEGKAAGTYDDLVHQVYLGKFDAAVGDITIVSNRSEYVDFTLPYTESGVTMVVPLQETKQKSAWVFVQPLTWDLWLTSGCFFIFFAFSFWVLERDHPNQELGNTPLRQFGKSLWFSFATLYFSHRENVNTVLARSVVIICSFVVLVLTSSYTASLTSMLTVARLEPSVTTIHQVIEDGKVIGYPKGSFVFELLKHQLPNVDLSKLRMFNTHTELHHDFVNGYVDVAFDETPYMKPFTIKYCPKYSMVARPFKAGGFGFAFPKGSIMVSDISKAILDVTEGARMEQIEKAWFGDAENCPDIITKTTSNSLNVKNFRGLFLIVAVVVSIVLVLSALVRGICNRTSLSNNIASLPIYLTTLMNMELLK</sequence>
<evidence type="ECO:0000256" key="1">
    <source>
        <dbReference type="ARBA" id="ARBA00004141"/>
    </source>
</evidence>
<dbReference type="PANTHER" id="PTHR34836:SF1">
    <property type="entry name" value="OS09G0428600 PROTEIN"/>
    <property type="match status" value="1"/>
</dbReference>
<keyword evidence="9 15" id="KW-0472">Membrane</keyword>
<name>A0AAV3RV63_LITER</name>
<dbReference type="EMBL" id="BAABME010012863">
    <property type="protein sequence ID" value="GAA0185598.1"/>
    <property type="molecule type" value="Genomic_DNA"/>
</dbReference>
<evidence type="ECO:0000256" key="2">
    <source>
        <dbReference type="ARBA" id="ARBA00008685"/>
    </source>
</evidence>
<dbReference type="InterPro" id="IPR017103">
    <property type="entry name" value="Iontropic_Glu_rcpt_pln"/>
</dbReference>
<evidence type="ECO:0000256" key="8">
    <source>
        <dbReference type="ARBA" id="ARBA00023065"/>
    </source>
</evidence>
<evidence type="ECO:0000259" key="18">
    <source>
        <dbReference type="SMART" id="SM00079"/>
    </source>
</evidence>
<dbReference type="FunFam" id="1.10.287.70:FF:000037">
    <property type="entry name" value="Glutamate receptor"/>
    <property type="match status" value="1"/>
</dbReference>
<keyword evidence="5 17" id="KW-0812">Transmembrane</keyword>
<protein>
    <recommendedName>
        <fullName evidence="15">Glutamate receptor</fullName>
    </recommendedName>
</protein>
<dbReference type="FunFam" id="3.40.50.2300:FF:000081">
    <property type="entry name" value="Glutamate receptor"/>
    <property type="match status" value="1"/>
</dbReference>
<dbReference type="GO" id="GO:0016020">
    <property type="term" value="C:membrane"/>
    <property type="evidence" value="ECO:0007669"/>
    <property type="project" value="UniProtKB-SubCell"/>
</dbReference>
<feature type="domain" description="Ionotropic glutamate receptor C-terminal" evidence="18">
    <location>
        <begin position="471"/>
        <end position="818"/>
    </location>
</feature>
<dbReference type="Pfam" id="PF00060">
    <property type="entry name" value="Lig_chan"/>
    <property type="match status" value="1"/>
</dbReference>
<dbReference type="SUPFAM" id="SSF53822">
    <property type="entry name" value="Periplasmic binding protein-like I"/>
    <property type="match status" value="1"/>
</dbReference>
<feature type="disulfide bond" evidence="16">
    <location>
        <begin position="766"/>
        <end position="822"/>
    </location>
</feature>
<comment type="caution">
    <text evidence="19">The sequence shown here is derived from an EMBL/GenBank/DDBJ whole genome shotgun (WGS) entry which is preliminary data.</text>
</comment>
<keyword evidence="4 15" id="KW-0813">Transport</keyword>
<comment type="similarity">
    <text evidence="2 15">Belongs to the glutamate-gated ion channel (TC 1.A.10.1) family.</text>
</comment>
<dbReference type="Pfam" id="PF01094">
    <property type="entry name" value="ANF_receptor"/>
    <property type="match status" value="1"/>
</dbReference>
<dbReference type="Proteomes" id="UP001454036">
    <property type="component" value="Unassembled WGS sequence"/>
</dbReference>
<dbReference type="SUPFAM" id="SSF53850">
    <property type="entry name" value="Periplasmic binding protein-like II"/>
    <property type="match status" value="1"/>
</dbReference>
<evidence type="ECO:0000256" key="15">
    <source>
        <dbReference type="PIRNR" id="PIRNR037090"/>
    </source>
</evidence>
<evidence type="ECO:0000256" key="10">
    <source>
        <dbReference type="ARBA" id="ARBA00023170"/>
    </source>
</evidence>
<dbReference type="CDD" id="cd13686">
    <property type="entry name" value="GluR_Plant"/>
    <property type="match status" value="1"/>
</dbReference>
<reference evidence="19 20" key="1">
    <citation type="submission" date="2024-01" db="EMBL/GenBank/DDBJ databases">
        <title>The complete chloroplast genome sequence of Lithospermum erythrorhizon: insights into the phylogenetic relationship among Boraginaceae species and the maternal lineages of purple gromwells.</title>
        <authorList>
            <person name="Okada T."/>
            <person name="Watanabe K."/>
        </authorList>
    </citation>
    <scope>NUCLEOTIDE SEQUENCE [LARGE SCALE GENOMIC DNA]</scope>
</reference>
<evidence type="ECO:0000256" key="16">
    <source>
        <dbReference type="PIRSR" id="PIRSR037090-50"/>
    </source>
</evidence>